<dbReference type="InterPro" id="IPR000352">
    <property type="entry name" value="Pep_chain_release_fac_I"/>
</dbReference>
<dbReference type="Gene3D" id="3.30.160.20">
    <property type="match status" value="1"/>
</dbReference>
<keyword evidence="4" id="KW-0378">Hydrolase</keyword>
<feature type="domain" description="Prokaryotic-type class I peptide chain release factors" evidence="3">
    <location>
        <begin position="18"/>
        <end position="140"/>
    </location>
</feature>
<dbReference type="GO" id="GO:0004045">
    <property type="term" value="F:peptidyl-tRNA hydrolase activity"/>
    <property type="evidence" value="ECO:0007669"/>
    <property type="project" value="UniProtKB-EC"/>
</dbReference>
<dbReference type="OrthoDB" id="9815709at2"/>
<dbReference type="GO" id="GO:0003747">
    <property type="term" value="F:translation release factor activity"/>
    <property type="evidence" value="ECO:0007669"/>
    <property type="project" value="InterPro"/>
</dbReference>
<organism evidence="4 5">
    <name type="scientific">Agrococcus sediminis</name>
    <dbReference type="NCBI Taxonomy" id="2599924"/>
    <lineage>
        <taxon>Bacteria</taxon>
        <taxon>Bacillati</taxon>
        <taxon>Actinomycetota</taxon>
        <taxon>Actinomycetes</taxon>
        <taxon>Micrococcales</taxon>
        <taxon>Microbacteriaceae</taxon>
        <taxon>Agrococcus</taxon>
    </lineage>
</organism>
<dbReference type="GO" id="GO:0043022">
    <property type="term" value="F:ribosome binding"/>
    <property type="evidence" value="ECO:0007669"/>
    <property type="project" value="TreeGrafter"/>
</dbReference>
<protein>
    <submittedName>
        <fullName evidence="4">Aminoacyl-tRNA hydrolase</fullName>
        <ecNumber evidence="4">3.1.1.29</ecNumber>
    </submittedName>
</protein>
<dbReference type="AlphaFoldDB" id="A0A5M8QCX5"/>
<dbReference type="GO" id="GO:0072344">
    <property type="term" value="P:rescue of stalled ribosome"/>
    <property type="evidence" value="ECO:0007669"/>
    <property type="project" value="TreeGrafter"/>
</dbReference>
<evidence type="ECO:0000259" key="3">
    <source>
        <dbReference type="Pfam" id="PF00472"/>
    </source>
</evidence>
<sequence>MDDLRVAPGPGAPRGLVVPASELVEQFSRSSGPGGQGVNTADSRVQLSLDLATTTALDDVQRGRILQRLAPRLTGSVLTIAASEHRAQLDNRLAARRRMADLLREAVVPVAPRRPTRPTRSSQRRRLDAKAQRSETKRARRRPFSD</sequence>
<reference evidence="4 5" key="1">
    <citation type="submission" date="2019-08" db="EMBL/GenBank/DDBJ databases">
        <title>Agrococcus lahaulensis sp. nov., isolated from a cold desert of the Indian Himalayas.</title>
        <authorList>
            <person name="Qu J.H."/>
        </authorList>
    </citation>
    <scope>NUCLEOTIDE SEQUENCE [LARGE SCALE GENOMIC DNA]</scope>
    <source>
        <strain evidence="4 5">NS18</strain>
    </source>
</reference>
<feature type="compositionally biased region" description="Low complexity" evidence="2">
    <location>
        <begin position="108"/>
        <end position="121"/>
    </location>
</feature>
<dbReference type="EC" id="3.1.1.29" evidence="4"/>
<evidence type="ECO:0000256" key="1">
    <source>
        <dbReference type="ARBA" id="ARBA00010835"/>
    </source>
</evidence>
<evidence type="ECO:0000256" key="2">
    <source>
        <dbReference type="SAM" id="MobiDB-lite"/>
    </source>
</evidence>
<dbReference type="SUPFAM" id="SSF75620">
    <property type="entry name" value="Release factor"/>
    <property type="match status" value="1"/>
</dbReference>
<dbReference type="NCBIfam" id="NF006718">
    <property type="entry name" value="PRK09256.1"/>
    <property type="match status" value="1"/>
</dbReference>
<dbReference type="InterPro" id="IPR045853">
    <property type="entry name" value="Pep_chain_release_fac_I_sf"/>
</dbReference>
<name>A0A5M8QCX5_9MICO</name>
<dbReference type="PANTHER" id="PTHR47814:SF1">
    <property type="entry name" value="PEPTIDYL-TRNA HYDROLASE ARFB"/>
    <property type="match status" value="1"/>
</dbReference>
<dbReference type="EMBL" id="VOIR01000014">
    <property type="protein sequence ID" value="KAA6432901.1"/>
    <property type="molecule type" value="Genomic_DNA"/>
</dbReference>
<comment type="similarity">
    <text evidence="1">Belongs to the prokaryotic/mitochondrial release factor family.</text>
</comment>
<evidence type="ECO:0000313" key="4">
    <source>
        <dbReference type="EMBL" id="KAA6432901.1"/>
    </source>
</evidence>
<dbReference type="Pfam" id="PF00472">
    <property type="entry name" value="RF-1"/>
    <property type="match status" value="1"/>
</dbReference>
<feature type="region of interest" description="Disordered" evidence="2">
    <location>
        <begin position="108"/>
        <end position="146"/>
    </location>
</feature>
<proteinExistence type="inferred from homology"/>
<keyword evidence="5" id="KW-1185">Reference proteome</keyword>
<gene>
    <name evidence="4" type="ORF">FQ330_07995</name>
</gene>
<dbReference type="RefSeq" id="WP_146356599.1">
    <property type="nucleotide sequence ID" value="NZ_VOIR01000014.1"/>
</dbReference>
<accession>A0A5M8QCX5</accession>
<evidence type="ECO:0000313" key="5">
    <source>
        <dbReference type="Proteomes" id="UP000323221"/>
    </source>
</evidence>
<feature type="compositionally biased region" description="Basic and acidic residues" evidence="2">
    <location>
        <begin position="125"/>
        <end position="146"/>
    </location>
</feature>
<dbReference type="PANTHER" id="PTHR47814">
    <property type="entry name" value="PEPTIDYL-TRNA HYDROLASE ARFB"/>
    <property type="match status" value="1"/>
</dbReference>
<comment type="caution">
    <text evidence="4">The sequence shown here is derived from an EMBL/GenBank/DDBJ whole genome shotgun (WGS) entry which is preliminary data.</text>
</comment>
<dbReference type="Proteomes" id="UP000323221">
    <property type="component" value="Unassembled WGS sequence"/>
</dbReference>